<keyword evidence="2" id="KW-1185">Reference proteome</keyword>
<name>A2EYB3_TRIV3</name>
<organism evidence="1 2">
    <name type="scientific">Trichomonas vaginalis (strain ATCC PRA-98 / G3)</name>
    <dbReference type="NCBI Taxonomy" id="412133"/>
    <lineage>
        <taxon>Eukaryota</taxon>
        <taxon>Metamonada</taxon>
        <taxon>Parabasalia</taxon>
        <taxon>Trichomonadida</taxon>
        <taxon>Trichomonadidae</taxon>
        <taxon>Trichomonas</taxon>
    </lineage>
</organism>
<evidence type="ECO:0000313" key="1">
    <source>
        <dbReference type="EMBL" id="EAY02340.1"/>
    </source>
</evidence>
<proteinExistence type="predicted"/>
<reference evidence="1" key="2">
    <citation type="journal article" date="2007" name="Science">
        <title>Draft genome sequence of the sexually transmitted pathogen Trichomonas vaginalis.</title>
        <authorList>
            <person name="Carlton J.M."/>
            <person name="Hirt R.P."/>
            <person name="Silva J.C."/>
            <person name="Delcher A.L."/>
            <person name="Schatz M."/>
            <person name="Zhao Q."/>
            <person name="Wortman J.R."/>
            <person name="Bidwell S.L."/>
            <person name="Alsmark U.C.M."/>
            <person name="Besteiro S."/>
            <person name="Sicheritz-Ponten T."/>
            <person name="Noel C.J."/>
            <person name="Dacks J.B."/>
            <person name="Foster P.G."/>
            <person name="Simillion C."/>
            <person name="Van de Peer Y."/>
            <person name="Miranda-Saavedra D."/>
            <person name="Barton G.J."/>
            <person name="Westrop G.D."/>
            <person name="Mueller S."/>
            <person name="Dessi D."/>
            <person name="Fiori P.L."/>
            <person name="Ren Q."/>
            <person name="Paulsen I."/>
            <person name="Zhang H."/>
            <person name="Bastida-Corcuera F.D."/>
            <person name="Simoes-Barbosa A."/>
            <person name="Brown M.T."/>
            <person name="Hayes R.D."/>
            <person name="Mukherjee M."/>
            <person name="Okumura C.Y."/>
            <person name="Schneider R."/>
            <person name="Smith A.J."/>
            <person name="Vanacova S."/>
            <person name="Villalvazo M."/>
            <person name="Haas B.J."/>
            <person name="Pertea M."/>
            <person name="Feldblyum T.V."/>
            <person name="Utterback T.R."/>
            <person name="Shu C.L."/>
            <person name="Osoegawa K."/>
            <person name="de Jong P.J."/>
            <person name="Hrdy I."/>
            <person name="Horvathova L."/>
            <person name="Zubacova Z."/>
            <person name="Dolezal P."/>
            <person name="Malik S.B."/>
            <person name="Logsdon J.M. Jr."/>
            <person name="Henze K."/>
            <person name="Gupta A."/>
            <person name="Wang C.C."/>
            <person name="Dunne R.L."/>
            <person name="Upcroft J.A."/>
            <person name="Upcroft P."/>
            <person name="White O."/>
            <person name="Salzberg S.L."/>
            <person name="Tang P."/>
            <person name="Chiu C.-H."/>
            <person name="Lee Y.-S."/>
            <person name="Embley T.M."/>
            <person name="Coombs G.H."/>
            <person name="Mottram J.C."/>
            <person name="Tachezy J."/>
            <person name="Fraser-Liggett C.M."/>
            <person name="Johnson P.J."/>
        </authorList>
    </citation>
    <scope>NUCLEOTIDE SEQUENCE [LARGE SCALE GENOMIC DNA]</scope>
    <source>
        <strain evidence="1">G3</strain>
    </source>
</reference>
<dbReference type="VEuPathDB" id="TrichDB:TVAG_054380"/>
<dbReference type="KEGG" id="tva:4760177"/>
<dbReference type="AlphaFoldDB" id="A2EYB3"/>
<dbReference type="EMBL" id="DS113539">
    <property type="protein sequence ID" value="EAY02340.1"/>
    <property type="molecule type" value="Genomic_DNA"/>
</dbReference>
<dbReference type="InParanoid" id="A2EYB3"/>
<dbReference type="RefSeq" id="XP_001314655.1">
    <property type="nucleotide sequence ID" value="XM_001314625.1"/>
</dbReference>
<gene>
    <name evidence="1" type="ORF">TVAG_054380</name>
</gene>
<evidence type="ECO:0000313" key="2">
    <source>
        <dbReference type="Proteomes" id="UP000001542"/>
    </source>
</evidence>
<dbReference type="Proteomes" id="UP000001542">
    <property type="component" value="Unassembled WGS sequence"/>
</dbReference>
<protein>
    <submittedName>
        <fullName evidence="1">Uncharacterized protein</fullName>
    </submittedName>
</protein>
<dbReference type="VEuPathDB" id="TrichDB:TVAGG3_0774370"/>
<accession>A2EYB3</accession>
<reference evidence="1" key="1">
    <citation type="submission" date="2006-10" db="EMBL/GenBank/DDBJ databases">
        <authorList>
            <person name="Amadeo P."/>
            <person name="Zhao Q."/>
            <person name="Wortman J."/>
            <person name="Fraser-Liggett C."/>
            <person name="Carlton J."/>
        </authorList>
    </citation>
    <scope>NUCLEOTIDE SEQUENCE</scope>
    <source>
        <strain evidence="1">G3</strain>
    </source>
</reference>
<sequence length="450" mass="53032">MLFLFLKIALSNNFTYTVTNDDYFGNFFYNGKVFLRYFQTVWNIRSQSSRYISGKTNKSDFYNGILITSSIITQETEDKLRIEFTIQNNGTNSKTIYLQTRFNPYFGDNYYIKVEQFGNFQGYKYSAPSTNETMTVLFNDENNGNANYYYHSTASSSSYSNLNPISSVKYHDIYIRWDNINIDVDETLKFYMTFLIPEEKISPKISIDSDILDTYEKESEVEIGGHCDGYENGQFIKLYYIYDGNNLEKISEFTVSDEVTALEFTLRFNFPNDRTGKWLTVWAITKDAVVKNFAHFRINVGDKPRLQILNDPSGKYSRNAELALTFTGYAERWANIYYRFDDGRQYNLPTDYYGGRELTMTKTVYIQYVDYGKHNITFFLLDDYNPSEFFTFEIERINTERPRLDLPFSSRKYYFYQDDTYNIKLYNTQEGAKYNTMVSSLWGPAFHTNL</sequence>